<protein>
    <submittedName>
        <fullName evidence="1">Uncharacterized protein</fullName>
    </submittedName>
</protein>
<dbReference type="KEGG" id="bcy:Bcer98_3977"/>
<name>A7GVK0_BACCN</name>
<dbReference type="AlphaFoldDB" id="A7GVK0"/>
<accession>A7GVK0</accession>
<dbReference type="Proteomes" id="UP000002300">
    <property type="component" value="Chromosome"/>
</dbReference>
<keyword evidence="2" id="KW-1185">Reference proteome</keyword>
<evidence type="ECO:0000313" key="1">
    <source>
        <dbReference type="EMBL" id="ABS24158.1"/>
    </source>
</evidence>
<proteinExistence type="predicted"/>
<evidence type="ECO:0000313" key="2">
    <source>
        <dbReference type="Proteomes" id="UP000002300"/>
    </source>
</evidence>
<sequence>MRKLEKEEMNFSRSQQELENMIIPSMEETKWNQLIEILGWIVIENIELKDITN</sequence>
<gene>
    <name evidence="1" type="ordered locus">Bcer98_3977</name>
</gene>
<reference evidence="1 2" key="1">
    <citation type="journal article" date="2008" name="Chem. Biol. Interact.">
        <title>Extending the Bacillus cereus group genomics to putative food-borne pathogens of different toxicity.</title>
        <authorList>
            <person name="Lapidus A."/>
            <person name="Goltsman E."/>
            <person name="Auger S."/>
            <person name="Galleron N."/>
            <person name="Segurens B."/>
            <person name="Dossat C."/>
            <person name="Land M.L."/>
            <person name="Broussolle V."/>
            <person name="Brillard J."/>
            <person name="Guinebretiere M.H."/>
            <person name="Sanchis V."/>
            <person name="Nguen-The C."/>
            <person name="Lereclus D."/>
            <person name="Richardson P."/>
            <person name="Wincker P."/>
            <person name="Weissenbach J."/>
            <person name="Ehrlich S.D."/>
            <person name="Sorokin A."/>
        </authorList>
    </citation>
    <scope>NUCLEOTIDE SEQUENCE [LARGE SCALE GENOMIC DNA]</scope>
    <source>
        <strain evidence="2">DSM 22905 / CIP 110041 / 391-98 / NVH 391-98</strain>
    </source>
</reference>
<organism evidence="1 2">
    <name type="scientific">Bacillus cytotoxicus (strain DSM 22905 / CIP 110041 / 391-98 / NVH 391-98)</name>
    <dbReference type="NCBI Taxonomy" id="315749"/>
    <lineage>
        <taxon>Bacteria</taxon>
        <taxon>Bacillati</taxon>
        <taxon>Bacillota</taxon>
        <taxon>Bacilli</taxon>
        <taxon>Bacillales</taxon>
        <taxon>Bacillaceae</taxon>
        <taxon>Bacillus</taxon>
        <taxon>Bacillus cereus group</taxon>
    </lineage>
</organism>
<dbReference type="EMBL" id="CP000764">
    <property type="protein sequence ID" value="ABS24158.1"/>
    <property type="molecule type" value="Genomic_DNA"/>
</dbReference>
<dbReference type="STRING" id="315749.Bcer98_3977"/>
<dbReference type="HOGENOM" id="CLU_3132036_0_0_9"/>